<keyword evidence="3" id="KW-1185">Reference proteome</keyword>
<sequence>MVALSALFSVLLGGSAAHAQIGIYLNAPRTSNSIFSNTKVETFNALATGNITSDYTSVIGTYHATASAPLNIERGNVAWAFDGTKHMAVGAQSGSTGAVSLLFANRQSYFGFGWAAGDSQNRMDFYRGNTLLGSFSTATIQSILGGSTVTAINGSTYNTSTYRGQPASPSTNSGENYAFVNFFAKNGFQFDRIDFWNNNRSSGFESDNHTILTSGSASPSGSLVYVTSTVNPVGLSAPEPSLSLGLLLVLPIALGFTKRRAVA</sequence>
<name>A0A7W9SPV8_ARMRO</name>
<protein>
    <recommendedName>
        <fullName evidence="4">PEP-CTERM sorting domain-containing protein</fullName>
    </recommendedName>
</protein>
<proteinExistence type="predicted"/>
<evidence type="ECO:0000256" key="1">
    <source>
        <dbReference type="SAM" id="SignalP"/>
    </source>
</evidence>
<evidence type="ECO:0000313" key="3">
    <source>
        <dbReference type="Proteomes" id="UP000520814"/>
    </source>
</evidence>
<reference evidence="2 3" key="1">
    <citation type="submission" date="2020-08" db="EMBL/GenBank/DDBJ databases">
        <title>Genomic Encyclopedia of Type Strains, Phase IV (KMG-IV): sequencing the most valuable type-strain genomes for metagenomic binning, comparative biology and taxonomic classification.</title>
        <authorList>
            <person name="Goeker M."/>
        </authorList>
    </citation>
    <scope>NUCLEOTIDE SEQUENCE [LARGE SCALE GENOMIC DNA]</scope>
    <source>
        <strain evidence="2 3">DSM 23562</strain>
    </source>
</reference>
<dbReference type="Proteomes" id="UP000520814">
    <property type="component" value="Unassembled WGS sequence"/>
</dbReference>
<comment type="caution">
    <text evidence="2">The sequence shown here is derived from an EMBL/GenBank/DDBJ whole genome shotgun (WGS) entry which is preliminary data.</text>
</comment>
<dbReference type="RefSeq" id="WP_184195954.1">
    <property type="nucleotide sequence ID" value="NZ_JACHGW010000002.1"/>
</dbReference>
<feature type="chain" id="PRO_5030983808" description="PEP-CTERM sorting domain-containing protein" evidence="1">
    <location>
        <begin position="20"/>
        <end position="263"/>
    </location>
</feature>
<dbReference type="EMBL" id="JACHGW010000002">
    <property type="protein sequence ID" value="MBB6050630.1"/>
    <property type="molecule type" value="Genomic_DNA"/>
</dbReference>
<keyword evidence="1" id="KW-0732">Signal</keyword>
<evidence type="ECO:0000313" key="2">
    <source>
        <dbReference type="EMBL" id="MBB6050630.1"/>
    </source>
</evidence>
<evidence type="ECO:0008006" key="4">
    <source>
        <dbReference type="Google" id="ProtNLM"/>
    </source>
</evidence>
<dbReference type="AlphaFoldDB" id="A0A7W9SPV8"/>
<accession>A0A7W9SPV8</accession>
<gene>
    <name evidence="2" type="ORF">HNQ39_002421</name>
</gene>
<feature type="signal peptide" evidence="1">
    <location>
        <begin position="1"/>
        <end position="19"/>
    </location>
</feature>
<organism evidence="2 3">
    <name type="scientific">Armatimonas rosea</name>
    <dbReference type="NCBI Taxonomy" id="685828"/>
    <lineage>
        <taxon>Bacteria</taxon>
        <taxon>Bacillati</taxon>
        <taxon>Armatimonadota</taxon>
        <taxon>Armatimonadia</taxon>
        <taxon>Armatimonadales</taxon>
        <taxon>Armatimonadaceae</taxon>
        <taxon>Armatimonas</taxon>
    </lineage>
</organism>